<keyword evidence="2" id="KW-1185">Reference proteome</keyword>
<accession>A0ACC0W3J1</accession>
<dbReference type="Proteomes" id="UP001163321">
    <property type="component" value="Chromosome 4"/>
</dbReference>
<sequence length="134" mass="15289">MPVERIPRYKLLLQELLGCIPPEHVDFVPLQSAIQSLDRVANKIKEISEIHENTRTLCKVEDDVSILPGVLTPVTTSNKCCRRLARSCFYSPLKSFILLTETQEDKVGWTSDIRESIDRNLSGKTHPRRTSLRS</sequence>
<proteinExistence type="predicted"/>
<reference evidence="1 2" key="1">
    <citation type="journal article" date="2022" name="bioRxiv">
        <title>The genome of the oomycete Peronosclerospora sorghi, a cosmopolitan pathogen of maize and sorghum, is inflated with dispersed pseudogenes.</title>
        <authorList>
            <person name="Fletcher K."/>
            <person name="Martin F."/>
            <person name="Isakeit T."/>
            <person name="Cavanaugh K."/>
            <person name="Magill C."/>
            <person name="Michelmore R."/>
        </authorList>
    </citation>
    <scope>NUCLEOTIDE SEQUENCE [LARGE SCALE GENOMIC DNA]</scope>
    <source>
        <strain evidence="1">P6</strain>
    </source>
</reference>
<gene>
    <name evidence="1" type="ORF">PsorP6_005915</name>
</gene>
<comment type="caution">
    <text evidence="1">The sequence shown here is derived from an EMBL/GenBank/DDBJ whole genome shotgun (WGS) entry which is preliminary data.</text>
</comment>
<evidence type="ECO:0000313" key="2">
    <source>
        <dbReference type="Proteomes" id="UP001163321"/>
    </source>
</evidence>
<protein>
    <submittedName>
        <fullName evidence="1">Uncharacterized protein</fullName>
    </submittedName>
</protein>
<name>A0ACC0W3J1_9STRA</name>
<dbReference type="EMBL" id="CM047583">
    <property type="protein sequence ID" value="KAI9913215.1"/>
    <property type="molecule type" value="Genomic_DNA"/>
</dbReference>
<evidence type="ECO:0000313" key="1">
    <source>
        <dbReference type="EMBL" id="KAI9913215.1"/>
    </source>
</evidence>
<organism evidence="1 2">
    <name type="scientific">Peronosclerospora sorghi</name>
    <dbReference type="NCBI Taxonomy" id="230839"/>
    <lineage>
        <taxon>Eukaryota</taxon>
        <taxon>Sar</taxon>
        <taxon>Stramenopiles</taxon>
        <taxon>Oomycota</taxon>
        <taxon>Peronosporomycetes</taxon>
        <taxon>Peronosporales</taxon>
        <taxon>Peronosporaceae</taxon>
        <taxon>Peronosclerospora</taxon>
    </lineage>
</organism>